<evidence type="ECO:0000259" key="1">
    <source>
        <dbReference type="PROSITE" id="PS50011"/>
    </source>
</evidence>
<dbReference type="Gene3D" id="3.30.200.20">
    <property type="entry name" value="Phosphorylase Kinase, domain 1"/>
    <property type="match status" value="1"/>
</dbReference>
<organism evidence="2 3">
    <name type="scientific">Symbiodinium microadriaticum</name>
    <name type="common">Dinoflagellate</name>
    <name type="synonym">Zooxanthella microadriatica</name>
    <dbReference type="NCBI Taxonomy" id="2951"/>
    <lineage>
        <taxon>Eukaryota</taxon>
        <taxon>Sar</taxon>
        <taxon>Alveolata</taxon>
        <taxon>Dinophyceae</taxon>
        <taxon>Suessiales</taxon>
        <taxon>Symbiodiniaceae</taxon>
        <taxon>Symbiodinium</taxon>
    </lineage>
</organism>
<proteinExistence type="predicted"/>
<dbReference type="AlphaFoldDB" id="A0A1Q9DM72"/>
<keyword evidence="3" id="KW-1185">Reference proteome</keyword>
<protein>
    <submittedName>
        <fullName evidence="2">Calcium/calmodulin-dependent protein kinase type II delta 1 chain</fullName>
    </submittedName>
</protein>
<dbReference type="Pfam" id="PF00069">
    <property type="entry name" value="Pkinase"/>
    <property type="match status" value="1"/>
</dbReference>
<dbReference type="PROSITE" id="PS50011">
    <property type="entry name" value="PROTEIN_KINASE_DOM"/>
    <property type="match status" value="1"/>
</dbReference>
<name>A0A1Q9DM72_SYMMI</name>
<comment type="caution">
    <text evidence="2">The sequence shown here is derived from an EMBL/GenBank/DDBJ whole genome shotgun (WGS) entry which is preliminary data.</text>
</comment>
<dbReference type="InterPro" id="IPR000719">
    <property type="entry name" value="Prot_kinase_dom"/>
</dbReference>
<feature type="domain" description="Protein kinase" evidence="1">
    <location>
        <begin position="10"/>
        <end position="109"/>
    </location>
</feature>
<dbReference type="GO" id="GO:0004672">
    <property type="term" value="F:protein kinase activity"/>
    <property type="evidence" value="ECO:0007669"/>
    <property type="project" value="InterPro"/>
</dbReference>
<reference evidence="2 3" key="1">
    <citation type="submission" date="2016-02" db="EMBL/GenBank/DDBJ databases">
        <title>Genome analysis of coral dinoflagellate symbionts highlights evolutionary adaptations to a symbiotic lifestyle.</title>
        <authorList>
            <person name="Aranda M."/>
            <person name="Li Y."/>
            <person name="Liew Y.J."/>
            <person name="Baumgarten S."/>
            <person name="Simakov O."/>
            <person name="Wilson M."/>
            <person name="Piel J."/>
            <person name="Ashoor H."/>
            <person name="Bougouffa S."/>
            <person name="Bajic V.B."/>
            <person name="Ryu T."/>
            <person name="Ravasi T."/>
            <person name="Bayer T."/>
            <person name="Micklem G."/>
            <person name="Kim H."/>
            <person name="Bhak J."/>
            <person name="Lajeunesse T.C."/>
            <person name="Voolstra C.R."/>
        </authorList>
    </citation>
    <scope>NUCLEOTIDE SEQUENCE [LARGE SCALE GENOMIC DNA]</scope>
    <source>
        <strain evidence="2 3">CCMP2467</strain>
    </source>
</reference>
<evidence type="ECO:0000313" key="2">
    <source>
        <dbReference type="EMBL" id="OLP96284.1"/>
    </source>
</evidence>
<dbReference type="EMBL" id="LSRX01000473">
    <property type="protein sequence ID" value="OLP96284.1"/>
    <property type="molecule type" value="Genomic_DNA"/>
</dbReference>
<dbReference type="Proteomes" id="UP000186817">
    <property type="component" value="Unassembled WGS sequence"/>
</dbReference>
<gene>
    <name evidence="2" type="primary">camk2d1</name>
    <name evidence="2" type="ORF">AK812_SmicGene21492</name>
</gene>
<sequence length="109" mass="12616">MLRARKEDRFEFVRELQKGGQGEVHVCRRVSTGNEYAVKIIHSRAIKRHPEHELFLRREIRCLRELQHRNIVNLIAAFWEAGTDSLEPIFGAGKRQVHAPAPGDPPRLT</sequence>
<dbReference type="GO" id="GO:0005524">
    <property type="term" value="F:ATP binding"/>
    <property type="evidence" value="ECO:0007669"/>
    <property type="project" value="InterPro"/>
</dbReference>
<keyword evidence="2" id="KW-0808">Transferase</keyword>
<evidence type="ECO:0000313" key="3">
    <source>
        <dbReference type="Proteomes" id="UP000186817"/>
    </source>
</evidence>
<dbReference type="SUPFAM" id="SSF56112">
    <property type="entry name" value="Protein kinase-like (PK-like)"/>
    <property type="match status" value="1"/>
</dbReference>
<dbReference type="OrthoDB" id="336747at2759"/>
<keyword evidence="2" id="KW-0418">Kinase</keyword>
<accession>A0A1Q9DM72</accession>
<dbReference type="PANTHER" id="PTHR24347">
    <property type="entry name" value="SERINE/THREONINE-PROTEIN KINASE"/>
    <property type="match status" value="1"/>
</dbReference>
<dbReference type="InterPro" id="IPR011009">
    <property type="entry name" value="Kinase-like_dom_sf"/>
</dbReference>